<comment type="similarity">
    <text evidence="4 13">Belongs to the glycosyltransferase 31 family.</text>
</comment>
<keyword evidence="7 13" id="KW-0812">Transmembrane</keyword>
<dbReference type="InterPro" id="IPR025298">
    <property type="entry name" value="DUF4094"/>
</dbReference>
<comment type="cofactor">
    <cofactor evidence="1 13">
        <name>Mn(2+)</name>
        <dbReference type="ChEBI" id="CHEBI:29035"/>
    </cofactor>
</comment>
<protein>
    <recommendedName>
        <fullName evidence="13">Hexosyltransferase</fullName>
        <ecNumber evidence="13">2.4.1.-</ecNumber>
    </recommendedName>
</protein>
<evidence type="ECO:0000256" key="5">
    <source>
        <dbReference type="ARBA" id="ARBA00022676"/>
    </source>
</evidence>
<dbReference type="GO" id="GO:0008378">
    <property type="term" value="F:galactosyltransferase activity"/>
    <property type="evidence" value="ECO:0007669"/>
    <property type="project" value="TreeGrafter"/>
</dbReference>
<dbReference type="Proteomes" id="UP001168098">
    <property type="component" value="Unassembled WGS sequence"/>
</dbReference>
<feature type="transmembrane region" description="Helical" evidence="13">
    <location>
        <begin position="21"/>
        <end position="40"/>
    </location>
</feature>
<evidence type="ECO:0000256" key="12">
    <source>
        <dbReference type="ARBA" id="ARBA00023211"/>
    </source>
</evidence>
<feature type="domain" description="DUF4094" evidence="14">
    <location>
        <begin position="17"/>
        <end position="94"/>
    </location>
</feature>
<evidence type="ECO:0000256" key="2">
    <source>
        <dbReference type="ARBA" id="ARBA00004323"/>
    </source>
</evidence>
<keyword evidence="9 13" id="KW-1133">Transmembrane helix</keyword>
<dbReference type="FunFam" id="3.90.550.50:FF:000022">
    <property type="entry name" value="Hexosyltransferase"/>
    <property type="match status" value="1"/>
</dbReference>
<dbReference type="EC" id="2.4.1.-" evidence="13"/>
<evidence type="ECO:0000313" key="15">
    <source>
        <dbReference type="EMBL" id="KAJ9679714.1"/>
    </source>
</evidence>
<comment type="pathway">
    <text evidence="3">Protein modification; protein glycosylation.</text>
</comment>
<keyword evidence="8 13" id="KW-0735">Signal-anchor</keyword>
<evidence type="ECO:0000256" key="8">
    <source>
        <dbReference type="ARBA" id="ARBA00022968"/>
    </source>
</evidence>
<keyword evidence="12 13" id="KW-0464">Manganese</keyword>
<accession>A0AA38YZW2</accession>
<dbReference type="AlphaFoldDB" id="A0AA38YZW2"/>
<evidence type="ECO:0000256" key="3">
    <source>
        <dbReference type="ARBA" id="ARBA00004922"/>
    </source>
</evidence>
<evidence type="ECO:0000256" key="10">
    <source>
        <dbReference type="ARBA" id="ARBA00023034"/>
    </source>
</evidence>
<evidence type="ECO:0000256" key="1">
    <source>
        <dbReference type="ARBA" id="ARBA00001936"/>
    </source>
</evidence>
<keyword evidence="16" id="KW-1185">Reference proteome</keyword>
<keyword evidence="5 13" id="KW-0328">Glycosyltransferase</keyword>
<dbReference type="GO" id="GO:0000139">
    <property type="term" value="C:Golgi membrane"/>
    <property type="evidence" value="ECO:0007669"/>
    <property type="project" value="UniProtKB-SubCell"/>
</dbReference>
<dbReference type="Pfam" id="PF13334">
    <property type="entry name" value="DUF4094"/>
    <property type="match status" value="1"/>
</dbReference>
<dbReference type="EMBL" id="JARBHA010000016">
    <property type="protein sequence ID" value="KAJ9679714.1"/>
    <property type="molecule type" value="Genomic_DNA"/>
</dbReference>
<dbReference type="Gene3D" id="3.90.550.50">
    <property type="match status" value="1"/>
</dbReference>
<keyword evidence="10 13" id="KW-0333">Golgi apparatus</keyword>
<keyword evidence="6" id="KW-0808">Transferase</keyword>
<reference evidence="15 16" key="1">
    <citation type="journal article" date="2023" name="BMC Biotechnol.">
        <title>Vitis rotundifolia cv Carlos genome sequencing.</title>
        <authorList>
            <person name="Huff M."/>
            <person name="Hulse-Kemp A."/>
            <person name="Scheffler B."/>
            <person name="Youngblood R."/>
            <person name="Simpson S."/>
            <person name="Babiker E."/>
            <person name="Staton M."/>
        </authorList>
    </citation>
    <scope>NUCLEOTIDE SEQUENCE [LARGE SCALE GENOMIC DNA]</scope>
    <source>
        <tissue evidence="15">Leaf</tissue>
    </source>
</reference>
<dbReference type="PANTHER" id="PTHR11214">
    <property type="entry name" value="BETA-1,3-N-ACETYLGLUCOSAMINYLTRANSFERASE"/>
    <property type="match status" value="1"/>
</dbReference>
<evidence type="ECO:0000256" key="4">
    <source>
        <dbReference type="ARBA" id="ARBA00008661"/>
    </source>
</evidence>
<evidence type="ECO:0000256" key="9">
    <source>
        <dbReference type="ARBA" id="ARBA00022989"/>
    </source>
</evidence>
<sequence>MQSRGSNQRLSAMLSGSRPSTLLFAMFSIVAAIYVAGRLWQDAQNRIYLIKELDRITGQGKSAVSVADSLKIIACKEQQKKLAALEMELAAARHEGFVTKPSSRASGTGLKKRPLVVIGIHTTFGQKRNRDAIRKAWMSTGAALKKMEDEKGIVVRFIIGRSANQGDSLDRAIVNENRQTNDFIILNDHVEAPEELSKKTKLFFAHAADNWDAEFYAKVNDDVYVNIDALVTTLEAHLQVPRTYIGCMKSGEVFSDVGHKWYESDWWKFGDGKSYFRYASGEMYVISRGLAKFISINRSLIRTYAHDDVSVGSWFIGLNVEHVHEPKFCCSSWTSGAICSGV</sequence>
<evidence type="ECO:0000256" key="13">
    <source>
        <dbReference type="RuleBase" id="RU363063"/>
    </source>
</evidence>
<keyword evidence="11 13" id="KW-0472">Membrane</keyword>
<evidence type="ECO:0000256" key="6">
    <source>
        <dbReference type="ARBA" id="ARBA00022679"/>
    </source>
</evidence>
<evidence type="ECO:0000313" key="16">
    <source>
        <dbReference type="Proteomes" id="UP001168098"/>
    </source>
</evidence>
<name>A0AA38YZW2_VITRO</name>
<evidence type="ECO:0000256" key="7">
    <source>
        <dbReference type="ARBA" id="ARBA00022692"/>
    </source>
</evidence>
<evidence type="ECO:0000259" key="14">
    <source>
        <dbReference type="Pfam" id="PF13334"/>
    </source>
</evidence>
<gene>
    <name evidence="15" type="ORF">PVL29_021587</name>
</gene>
<dbReference type="InterPro" id="IPR002659">
    <property type="entry name" value="Glyco_trans_31"/>
</dbReference>
<evidence type="ECO:0000256" key="11">
    <source>
        <dbReference type="ARBA" id="ARBA00023136"/>
    </source>
</evidence>
<comment type="subcellular location">
    <subcellularLocation>
        <location evidence="2 13">Golgi apparatus membrane</location>
        <topology evidence="2 13">Single-pass type II membrane protein</topology>
    </subcellularLocation>
</comment>
<comment type="caution">
    <text evidence="15">The sequence shown here is derived from an EMBL/GenBank/DDBJ whole genome shotgun (WGS) entry which is preliminary data.</text>
</comment>
<dbReference type="Pfam" id="PF01762">
    <property type="entry name" value="Galactosyl_T"/>
    <property type="match status" value="1"/>
</dbReference>
<organism evidence="15 16">
    <name type="scientific">Vitis rotundifolia</name>
    <name type="common">Muscadine grape</name>
    <dbReference type="NCBI Taxonomy" id="103349"/>
    <lineage>
        <taxon>Eukaryota</taxon>
        <taxon>Viridiplantae</taxon>
        <taxon>Streptophyta</taxon>
        <taxon>Embryophyta</taxon>
        <taxon>Tracheophyta</taxon>
        <taxon>Spermatophyta</taxon>
        <taxon>Magnoliopsida</taxon>
        <taxon>eudicotyledons</taxon>
        <taxon>Gunneridae</taxon>
        <taxon>Pentapetalae</taxon>
        <taxon>rosids</taxon>
        <taxon>Vitales</taxon>
        <taxon>Vitaceae</taxon>
        <taxon>Viteae</taxon>
        <taxon>Vitis</taxon>
    </lineage>
</organism>
<dbReference type="PANTHER" id="PTHR11214:SF74">
    <property type="entry name" value="HYDROXYPROLINE O-GALACTOSYLTRANSFERASE HPGT1"/>
    <property type="match status" value="1"/>
</dbReference>
<proteinExistence type="inferred from homology"/>